<feature type="region of interest" description="Disordered" evidence="1">
    <location>
        <begin position="1"/>
        <end position="37"/>
    </location>
</feature>
<feature type="compositionally biased region" description="Low complexity" evidence="1">
    <location>
        <begin position="1"/>
        <end position="19"/>
    </location>
</feature>
<organism evidence="3 4">
    <name type="scientific">Arthrobacter cheniae</name>
    <dbReference type="NCBI Taxonomy" id="1258888"/>
    <lineage>
        <taxon>Bacteria</taxon>
        <taxon>Bacillati</taxon>
        <taxon>Actinomycetota</taxon>
        <taxon>Actinomycetes</taxon>
        <taxon>Micrococcales</taxon>
        <taxon>Micrococcaceae</taxon>
        <taxon>Arthrobacter</taxon>
    </lineage>
</organism>
<name>A0A3A5M3A7_9MICC</name>
<keyword evidence="2" id="KW-0472">Membrane</keyword>
<reference evidence="3 4" key="1">
    <citation type="submission" date="2018-09" db="EMBL/GenBank/DDBJ databases">
        <title>Novel species of Arthrobacter.</title>
        <authorList>
            <person name="Liu Q."/>
            <person name="Xin Y.-H."/>
        </authorList>
    </citation>
    <scope>NUCLEOTIDE SEQUENCE [LARGE SCALE GENOMIC DNA]</scope>
    <source>
        <strain evidence="3 4">Hz2</strain>
    </source>
</reference>
<comment type="caution">
    <text evidence="3">The sequence shown here is derived from an EMBL/GenBank/DDBJ whole genome shotgun (WGS) entry which is preliminary data.</text>
</comment>
<sequence length="84" mass="8327">MGGAEAPAPAVPSSNPSGSVRTAPAEDSTTAQPPADEAFAAPAAQVETGPPLRYVAAGILSIVAVALALGVAVVSQPRRTRRTH</sequence>
<keyword evidence="4" id="KW-1185">Reference proteome</keyword>
<accession>A0A3A5M3A7</accession>
<protein>
    <submittedName>
        <fullName evidence="3">Uncharacterized protein</fullName>
    </submittedName>
</protein>
<keyword evidence="2" id="KW-1133">Transmembrane helix</keyword>
<evidence type="ECO:0000256" key="1">
    <source>
        <dbReference type="SAM" id="MobiDB-lite"/>
    </source>
</evidence>
<dbReference type="Proteomes" id="UP000272560">
    <property type="component" value="Unassembled WGS sequence"/>
</dbReference>
<keyword evidence="2" id="KW-0812">Transmembrane</keyword>
<feature type="transmembrane region" description="Helical" evidence="2">
    <location>
        <begin position="54"/>
        <end position="74"/>
    </location>
</feature>
<dbReference type="EMBL" id="QZVT01000004">
    <property type="protein sequence ID" value="RJT80016.1"/>
    <property type="molecule type" value="Genomic_DNA"/>
</dbReference>
<gene>
    <name evidence="3" type="ORF">D6T63_09035</name>
</gene>
<evidence type="ECO:0000313" key="3">
    <source>
        <dbReference type="EMBL" id="RJT80016.1"/>
    </source>
</evidence>
<dbReference type="AlphaFoldDB" id="A0A3A5M3A7"/>
<evidence type="ECO:0000256" key="2">
    <source>
        <dbReference type="SAM" id="Phobius"/>
    </source>
</evidence>
<proteinExistence type="predicted"/>
<evidence type="ECO:0000313" key="4">
    <source>
        <dbReference type="Proteomes" id="UP000272560"/>
    </source>
</evidence>